<feature type="compositionally biased region" description="Polar residues" evidence="1">
    <location>
        <begin position="649"/>
        <end position="658"/>
    </location>
</feature>
<feature type="transmembrane region" description="Helical" evidence="2">
    <location>
        <begin position="507"/>
        <end position="527"/>
    </location>
</feature>
<evidence type="ECO:0000313" key="5">
    <source>
        <dbReference type="EMBL" id="KAG1821906.1"/>
    </source>
</evidence>
<feature type="domain" description="YVC1 N-terminal linker helical" evidence="3">
    <location>
        <begin position="26"/>
        <end position="209"/>
    </location>
</feature>
<feature type="transmembrane region" description="Helical" evidence="2">
    <location>
        <begin position="396"/>
        <end position="415"/>
    </location>
</feature>
<keyword evidence="2" id="KW-0812">Transmembrane</keyword>
<dbReference type="PANTHER" id="PTHR35859">
    <property type="entry name" value="NONSELECTIVE CATION CHANNEL PROTEIN"/>
    <property type="match status" value="1"/>
</dbReference>
<feature type="compositionally biased region" description="Polar residues" evidence="1">
    <location>
        <begin position="626"/>
        <end position="637"/>
    </location>
</feature>
<feature type="transmembrane region" description="Helical" evidence="2">
    <location>
        <begin position="261"/>
        <end position="282"/>
    </location>
</feature>
<keyword evidence="6" id="KW-1185">Reference proteome</keyword>
<feature type="region of interest" description="Disordered" evidence="1">
    <location>
        <begin position="595"/>
        <end position="658"/>
    </location>
</feature>
<dbReference type="InterPro" id="IPR052971">
    <property type="entry name" value="TRP_calcium_channel"/>
</dbReference>
<evidence type="ECO:0000256" key="2">
    <source>
        <dbReference type="SAM" id="Phobius"/>
    </source>
</evidence>
<dbReference type="GeneID" id="64628885"/>
<accession>A0A9P7JH71</accession>
<organism evidence="5 6">
    <name type="scientific">Suillus subaureus</name>
    <dbReference type="NCBI Taxonomy" id="48587"/>
    <lineage>
        <taxon>Eukaryota</taxon>
        <taxon>Fungi</taxon>
        <taxon>Dikarya</taxon>
        <taxon>Basidiomycota</taxon>
        <taxon>Agaricomycotina</taxon>
        <taxon>Agaricomycetes</taxon>
        <taxon>Agaricomycetidae</taxon>
        <taxon>Boletales</taxon>
        <taxon>Suillineae</taxon>
        <taxon>Suillaceae</taxon>
        <taxon>Suillus</taxon>
    </lineage>
</organism>
<dbReference type="OrthoDB" id="2373987at2759"/>
<feature type="transmembrane region" description="Helical" evidence="2">
    <location>
        <begin position="484"/>
        <end position="501"/>
    </location>
</feature>
<dbReference type="PANTHER" id="PTHR35859:SF1">
    <property type="entry name" value="NONSELECTIVE CATION CHANNEL PROTEIN"/>
    <property type="match status" value="1"/>
</dbReference>
<dbReference type="EMBL" id="JABBWG010000006">
    <property type="protein sequence ID" value="KAG1821906.1"/>
    <property type="molecule type" value="Genomic_DNA"/>
</dbReference>
<evidence type="ECO:0000313" key="6">
    <source>
        <dbReference type="Proteomes" id="UP000807769"/>
    </source>
</evidence>
<reference evidence="5" key="1">
    <citation type="journal article" date="2020" name="New Phytol.">
        <title>Comparative genomics reveals dynamic genome evolution in host specialist ectomycorrhizal fungi.</title>
        <authorList>
            <person name="Lofgren L.A."/>
            <person name="Nguyen N.H."/>
            <person name="Vilgalys R."/>
            <person name="Ruytinx J."/>
            <person name="Liao H.L."/>
            <person name="Branco S."/>
            <person name="Kuo A."/>
            <person name="LaButti K."/>
            <person name="Lipzen A."/>
            <person name="Andreopoulos W."/>
            <person name="Pangilinan J."/>
            <person name="Riley R."/>
            <person name="Hundley H."/>
            <person name="Na H."/>
            <person name="Barry K."/>
            <person name="Grigoriev I.V."/>
            <person name="Stajich J.E."/>
            <person name="Kennedy P.G."/>
        </authorList>
    </citation>
    <scope>NUCLEOTIDE SEQUENCE</scope>
    <source>
        <strain evidence="5">MN1</strain>
    </source>
</reference>
<feature type="transmembrane region" description="Helical" evidence="2">
    <location>
        <begin position="421"/>
        <end position="446"/>
    </location>
</feature>
<dbReference type="InterPro" id="IPR056337">
    <property type="entry name" value="LHD_YVC1"/>
</dbReference>
<dbReference type="Proteomes" id="UP000807769">
    <property type="component" value="Unassembled WGS sequence"/>
</dbReference>
<proteinExistence type="predicted"/>
<evidence type="ECO:0000259" key="3">
    <source>
        <dbReference type="Pfam" id="PF23190"/>
    </source>
</evidence>
<sequence length="754" mass="84037">MDAEEQISQGLLAPSQESLVSVKVFPLIPYLKKDVINTIDSPLSWEQLTASDINFAIVCPLVTKYAKLRNMAIVYACMVVRSYFLAQSGSDLVHAGVMCSRATLCEIMALKLLSHFASSKIQLVAVLTTLWCPLAGAPDDVIEEVKYAIGGEDEYVDDPQCAIEMAIATKAKTFLASAIVQSVVTDIYNGRIIISIAGNRSMVPDNYKQRAIMLYDPRTAPMLDHYRLRVPRYSTILHFVNVAVLLVVFLACIWTQDVSCVTLWESVFLVFAIAFTLQEYTASKEYGWAIYISNVWNVFDTSFVVIFLGYLVLRVKGLLDDDAKMSQLAFDLLACGCCVLAPRLAFFAISNNVVVLALRAMTAEFIFFIGIAVVCFSGILLTLYTLASGTWTMRNIAWLMVQIWFGSTYLSFGQAKSFHPVFGPILMTCFAVLSGTLLLTILISILSNTAARIDANATQEFLFQGTISTIQGVKSDALFSYQPPFNILAFIILKPASYFLSPRSLHSANVFLIRLTSFPALIAIAMYERLLASEQRLRESGKGAACSLYHSIPRHIKNMPFVDYFIGSKSADLYEAIFEVEDSREFDLFDAEEDESSLRSPLASTTRHEDSGSPSLLEPRRHERSASLSMKSQSQPPRSRKVSALPPLSESSGTGKILHLNTSTPVTKLFSQRFNHPSSASPVEMLPDVMTMDKLDSSVKRIEALFEDCRELPIRKLKDEMKELQDRQARIENILLSLTRGMRDETEILRHNTA</sequence>
<gene>
    <name evidence="5" type="ORF">BJ212DRAFT_1334451</name>
</gene>
<feature type="transmembrane region" description="Helical" evidence="2">
    <location>
        <begin position="325"/>
        <end position="345"/>
    </location>
</feature>
<evidence type="ECO:0000259" key="4">
    <source>
        <dbReference type="Pfam" id="PF23317"/>
    </source>
</evidence>
<dbReference type="Pfam" id="PF23190">
    <property type="entry name" value="LHD_TRPY1"/>
    <property type="match status" value="1"/>
</dbReference>
<feature type="transmembrane region" description="Helical" evidence="2">
    <location>
        <begin position="236"/>
        <end position="254"/>
    </location>
</feature>
<protein>
    <recommendedName>
        <fullName evidence="7">Polycystin cation channel PKD1/PKD2 domain-containing protein</fullName>
    </recommendedName>
</protein>
<dbReference type="AlphaFoldDB" id="A0A9P7JH71"/>
<evidence type="ECO:0000256" key="1">
    <source>
        <dbReference type="SAM" id="MobiDB-lite"/>
    </source>
</evidence>
<name>A0A9P7JH71_9AGAM</name>
<keyword evidence="2" id="KW-0472">Membrane</keyword>
<feature type="domain" description="Calcium channel YVC1-like C-terminal transmembrane" evidence="4">
    <location>
        <begin position="242"/>
        <end position="531"/>
    </location>
</feature>
<dbReference type="InterPro" id="IPR056336">
    <property type="entry name" value="YVC1_C"/>
</dbReference>
<comment type="caution">
    <text evidence="5">The sequence shown here is derived from an EMBL/GenBank/DDBJ whole genome shotgun (WGS) entry which is preliminary data.</text>
</comment>
<feature type="transmembrane region" description="Helical" evidence="2">
    <location>
        <begin position="365"/>
        <end position="384"/>
    </location>
</feature>
<dbReference type="Pfam" id="PF23317">
    <property type="entry name" value="YVC1_C"/>
    <property type="match status" value="1"/>
</dbReference>
<keyword evidence="2" id="KW-1133">Transmembrane helix</keyword>
<dbReference type="RefSeq" id="XP_041196646.1">
    <property type="nucleotide sequence ID" value="XM_041334868.1"/>
</dbReference>
<feature type="transmembrane region" description="Helical" evidence="2">
    <location>
        <begin position="288"/>
        <end position="313"/>
    </location>
</feature>
<evidence type="ECO:0008006" key="7">
    <source>
        <dbReference type="Google" id="ProtNLM"/>
    </source>
</evidence>